<keyword evidence="1" id="KW-0472">Membrane</keyword>
<proteinExistence type="predicted"/>
<feature type="transmembrane region" description="Helical" evidence="1">
    <location>
        <begin position="159"/>
        <end position="181"/>
    </location>
</feature>
<feature type="transmembrane region" description="Helical" evidence="1">
    <location>
        <begin position="202"/>
        <end position="230"/>
    </location>
</feature>
<organism evidence="2 3">
    <name type="scientific">Methanooceanicella nereidis</name>
    <dbReference type="NCBI Taxonomy" id="2052831"/>
    <lineage>
        <taxon>Archaea</taxon>
        <taxon>Methanobacteriati</taxon>
        <taxon>Methanobacteriota</taxon>
        <taxon>Stenosarchaea group</taxon>
        <taxon>Methanomicrobia</taxon>
        <taxon>Methanocellales</taxon>
        <taxon>Methanocellaceae</taxon>
        <taxon>Methanooceanicella</taxon>
    </lineage>
</organism>
<dbReference type="Pfam" id="PF24400">
    <property type="entry name" value="DUF7544"/>
    <property type="match status" value="1"/>
</dbReference>
<name>A0AAP2RFT2_9EURY</name>
<feature type="transmembrane region" description="Helical" evidence="1">
    <location>
        <begin position="62"/>
        <end position="84"/>
    </location>
</feature>
<evidence type="ECO:0000256" key="1">
    <source>
        <dbReference type="SAM" id="Phobius"/>
    </source>
</evidence>
<dbReference type="RefSeq" id="WP_230742863.1">
    <property type="nucleotide sequence ID" value="NZ_PGCK01000012.1"/>
</dbReference>
<feature type="transmembrane region" description="Helical" evidence="1">
    <location>
        <begin position="20"/>
        <end position="41"/>
    </location>
</feature>
<dbReference type="AlphaFoldDB" id="A0AAP2RFT2"/>
<keyword evidence="3" id="KW-1185">Reference proteome</keyword>
<dbReference type="InterPro" id="IPR055966">
    <property type="entry name" value="DUF7544"/>
</dbReference>
<comment type="caution">
    <text evidence="2">The sequence shown here is derived from an EMBL/GenBank/DDBJ whole genome shotgun (WGS) entry which is preliminary data.</text>
</comment>
<accession>A0AAP2RFT2</accession>
<evidence type="ECO:0000313" key="2">
    <source>
        <dbReference type="EMBL" id="MCD1296001.1"/>
    </source>
</evidence>
<keyword evidence="1" id="KW-1133">Transmembrane helix</keyword>
<evidence type="ECO:0000313" key="3">
    <source>
        <dbReference type="Proteomes" id="UP001320159"/>
    </source>
</evidence>
<reference evidence="2 3" key="1">
    <citation type="submission" date="2017-11" db="EMBL/GenBank/DDBJ databases">
        <title>Isolation and Characterization of Family Methanocellaceae Species from Potential Methane Hydrate Area Offshore Southwestern Taiwan.</title>
        <authorList>
            <person name="Zhang W.-L."/>
            <person name="Chen W.-C."/>
            <person name="Lai M.-C."/>
            <person name="Chen S.-C."/>
        </authorList>
    </citation>
    <scope>NUCLEOTIDE SEQUENCE [LARGE SCALE GENOMIC DNA]</scope>
    <source>
        <strain evidence="2 3">CWC-04</strain>
    </source>
</reference>
<gene>
    <name evidence="2" type="ORF">CUJ83_13440</name>
</gene>
<keyword evidence="1" id="KW-0812">Transmembrane</keyword>
<dbReference type="EMBL" id="PGCK01000012">
    <property type="protein sequence ID" value="MCD1296001.1"/>
    <property type="molecule type" value="Genomic_DNA"/>
</dbReference>
<sequence>MSDSMASRAVKNTSKSIKELLFSPFDIIFLLRAYFVTSLRLKSDDGRILEMQRLKPFYRGTRLLTGMGLILIAAAFLLPFSVIFVGMDGFWKLLIAYMAVFFIFSIAGIVLEAALDAVFALMYVHKFSFTTAVSKFINYTRSNPGDSVKYMGVKLLLDISFMTVILGLFMPMMIEAIIVMLKITAEVQAGTADVGSIAFSGLAIVTILGALAFLSSMILSVPISAFYGYYTENAVKDMMPIIIRKC</sequence>
<feature type="transmembrane region" description="Helical" evidence="1">
    <location>
        <begin position="90"/>
        <end position="111"/>
    </location>
</feature>
<dbReference type="Proteomes" id="UP001320159">
    <property type="component" value="Unassembled WGS sequence"/>
</dbReference>
<protein>
    <submittedName>
        <fullName evidence="2">Uncharacterized protein</fullName>
    </submittedName>
</protein>